<evidence type="ECO:0000256" key="1">
    <source>
        <dbReference type="PROSITE-ProRule" id="PRU00042"/>
    </source>
</evidence>
<feature type="compositionally biased region" description="Basic and acidic residues" evidence="2">
    <location>
        <begin position="201"/>
        <end position="210"/>
    </location>
</feature>
<evidence type="ECO:0000313" key="4">
    <source>
        <dbReference type="EMBL" id="CCA16997.1"/>
    </source>
</evidence>
<dbReference type="EMBL" id="FR824073">
    <property type="protein sequence ID" value="CCA16997.1"/>
    <property type="molecule type" value="Genomic_DNA"/>
</dbReference>
<dbReference type="PROSITE" id="PS00028">
    <property type="entry name" value="ZINC_FINGER_C2H2_1"/>
    <property type="match status" value="1"/>
</dbReference>
<feature type="compositionally biased region" description="Low complexity" evidence="2">
    <location>
        <begin position="218"/>
        <end position="232"/>
    </location>
</feature>
<evidence type="ECO:0000259" key="3">
    <source>
        <dbReference type="PROSITE" id="PS50157"/>
    </source>
</evidence>
<feature type="domain" description="C2H2-type" evidence="3">
    <location>
        <begin position="109"/>
        <end position="141"/>
    </location>
</feature>
<dbReference type="InterPro" id="IPR013087">
    <property type="entry name" value="Znf_C2H2_type"/>
</dbReference>
<dbReference type="PROSITE" id="PS50157">
    <property type="entry name" value="ZINC_FINGER_C2H2_2"/>
    <property type="match status" value="1"/>
</dbReference>
<gene>
    <name evidence="4" type="primary">AlNc14C28G2720</name>
    <name evidence="4" type="ORF">ALNC14_031400</name>
</gene>
<dbReference type="HOGENOM" id="CLU_608917_0_0_1"/>
<name>F0W798_9STRA</name>
<sequence>MLNASAATIPRSAVTRIDFSPQLSTKVSSSNCEDIIASLGADGAHIQIKDLAEPFPIHNADTESYLQSIPMRSDIDREENTILATEASMSSPRRKKRRRRTAAQIDRKYRCTYPGCTKAYGSEGSLTQHQRLKHIQSSCNPSTRKNLMDSTTYASLHINPESLLVPTASPINCQSHRNVKIRPAIKDEMLQFLVGSNQSHPDYKFTKTDQHSLSLKPNMRSRSNSLPLRLSNGLYLTPSGSIPQGSGGLEPTDHTPSTSWQRPPVRIKARSRSECFMNDRYADSQFMYAASQPNNSKSFKCTESTLHPIRSEFSSHKVQHIENPENALDSAILSTLVDDNYQQGNHESLSPPYDINDGVMIDYRSSPRFQATKGSRIITGMDIAKEANPDDPDIVIDISDFEDLAVFSLDPCNLSIDPSQVDSDSGSFKVGMELENLTVTTESTFGFDLR</sequence>
<evidence type="ECO:0000256" key="2">
    <source>
        <dbReference type="SAM" id="MobiDB-lite"/>
    </source>
</evidence>
<dbReference type="Gene3D" id="3.30.160.60">
    <property type="entry name" value="Classic Zinc Finger"/>
    <property type="match status" value="1"/>
</dbReference>
<proteinExistence type="predicted"/>
<keyword evidence="1" id="KW-0862">Zinc</keyword>
<protein>
    <submittedName>
        <fullName evidence="4">AlNc14C28G2720 protein</fullName>
    </submittedName>
</protein>
<keyword evidence="1" id="KW-0479">Metal-binding</keyword>
<dbReference type="SMART" id="SM00355">
    <property type="entry name" value="ZnF_C2H2"/>
    <property type="match status" value="1"/>
</dbReference>
<organism evidence="4">
    <name type="scientific">Albugo laibachii Nc14</name>
    <dbReference type="NCBI Taxonomy" id="890382"/>
    <lineage>
        <taxon>Eukaryota</taxon>
        <taxon>Sar</taxon>
        <taxon>Stramenopiles</taxon>
        <taxon>Oomycota</taxon>
        <taxon>Peronosporomycetes</taxon>
        <taxon>Albuginales</taxon>
        <taxon>Albuginaceae</taxon>
        <taxon>Albugo</taxon>
    </lineage>
</organism>
<accession>F0W798</accession>
<dbReference type="AlphaFoldDB" id="F0W798"/>
<reference evidence="4" key="1">
    <citation type="journal article" date="2011" name="PLoS Biol.">
        <title>Gene gain and loss during evolution of obligate parasitism in the white rust pathogen of Arabidopsis thaliana.</title>
        <authorList>
            <person name="Kemen E."/>
            <person name="Gardiner A."/>
            <person name="Schultz-Larsen T."/>
            <person name="Kemen A.C."/>
            <person name="Balmuth A.L."/>
            <person name="Robert-Seilaniantz A."/>
            <person name="Bailey K."/>
            <person name="Holub E."/>
            <person name="Studholme D.J."/>
            <person name="Maclean D."/>
            <person name="Jones J.D."/>
        </authorList>
    </citation>
    <scope>NUCLEOTIDE SEQUENCE</scope>
</reference>
<keyword evidence="1" id="KW-0863">Zinc-finger</keyword>
<dbReference type="GO" id="GO:0008270">
    <property type="term" value="F:zinc ion binding"/>
    <property type="evidence" value="ECO:0007669"/>
    <property type="project" value="UniProtKB-KW"/>
</dbReference>
<feature type="region of interest" description="Disordered" evidence="2">
    <location>
        <begin position="200"/>
        <end position="264"/>
    </location>
</feature>
<reference evidence="4" key="2">
    <citation type="submission" date="2011-02" db="EMBL/GenBank/DDBJ databases">
        <authorList>
            <person name="MacLean D."/>
        </authorList>
    </citation>
    <scope>NUCLEOTIDE SEQUENCE</scope>
</reference>